<gene>
    <name evidence="2" type="ORF">EBQ24_08880</name>
</gene>
<evidence type="ECO:0000313" key="2">
    <source>
        <dbReference type="EMBL" id="RMX07438.1"/>
    </source>
</evidence>
<dbReference type="EMBL" id="RDQK01000020">
    <property type="protein sequence ID" value="RMX07438.1"/>
    <property type="molecule type" value="Genomic_DNA"/>
</dbReference>
<dbReference type="Proteomes" id="UP000281171">
    <property type="component" value="Unassembled WGS sequence"/>
</dbReference>
<dbReference type="RefSeq" id="WP_122248576.1">
    <property type="nucleotide sequence ID" value="NZ_RDQK01000020.1"/>
</dbReference>
<feature type="domain" description="Bacteriophage CI repressor N-terminal" evidence="1">
    <location>
        <begin position="11"/>
        <end position="70"/>
    </location>
</feature>
<proteinExistence type="predicted"/>
<comment type="caution">
    <text evidence="2">The sequence shown here is derived from an EMBL/GenBank/DDBJ whole genome shotgun (WGS) entry which is preliminary data.</text>
</comment>
<sequence length="160" mass="17536">MKSTFSDEKFSRLKKTLGVREDQEAAAALGMHKAAFSARKKRGSFPEKELRALAQQRPELGLDVEYVLTGGRLTARERSMFDSARAATLAAGSLNEADRNRMLALADRGALEHAAQNARREGMYEKIRDLLGGCTDESVQLVLTLATKCFIADSVTASKK</sequence>
<organism evidence="2 3">
    <name type="scientific">Allofranklinella schreckenbergeri</name>
    <dbReference type="NCBI Taxonomy" id="1076744"/>
    <lineage>
        <taxon>Bacteria</taxon>
        <taxon>Pseudomonadati</taxon>
        <taxon>Pseudomonadota</taxon>
        <taxon>Betaproteobacteria</taxon>
        <taxon>Burkholderiales</taxon>
        <taxon>Comamonadaceae</taxon>
        <taxon>Allofranklinella</taxon>
    </lineage>
</organism>
<protein>
    <recommendedName>
        <fullName evidence="1">Bacteriophage CI repressor N-terminal domain-containing protein</fullName>
    </recommendedName>
</protein>
<evidence type="ECO:0000313" key="3">
    <source>
        <dbReference type="Proteomes" id="UP000281171"/>
    </source>
</evidence>
<dbReference type="AlphaFoldDB" id="A0A3M6QWP0"/>
<evidence type="ECO:0000259" key="1">
    <source>
        <dbReference type="Pfam" id="PF07022"/>
    </source>
</evidence>
<dbReference type="GO" id="GO:0045892">
    <property type="term" value="P:negative regulation of DNA-templated transcription"/>
    <property type="evidence" value="ECO:0007669"/>
    <property type="project" value="InterPro"/>
</dbReference>
<reference evidence="2 3" key="1">
    <citation type="submission" date="2018-10" db="EMBL/GenBank/DDBJ databases">
        <title>Comamonadaceae CDC group NO-1 genome sequencing and assembly.</title>
        <authorList>
            <person name="Bernier A.-M."/>
            <person name="Bernard K."/>
        </authorList>
    </citation>
    <scope>NUCLEOTIDE SEQUENCE [LARGE SCALE GENOMIC DNA]</scope>
    <source>
        <strain evidence="2 3">NML180581</strain>
    </source>
</reference>
<dbReference type="Gene3D" id="1.10.260.40">
    <property type="entry name" value="lambda repressor-like DNA-binding domains"/>
    <property type="match status" value="1"/>
</dbReference>
<dbReference type="InterPro" id="IPR010982">
    <property type="entry name" value="Lambda_DNA-bd_dom_sf"/>
</dbReference>
<dbReference type="GO" id="GO:0003677">
    <property type="term" value="F:DNA binding"/>
    <property type="evidence" value="ECO:0007669"/>
    <property type="project" value="InterPro"/>
</dbReference>
<dbReference type="InterPro" id="IPR010744">
    <property type="entry name" value="Phage_CI_N"/>
</dbReference>
<accession>A0A3M6QWP0</accession>
<dbReference type="Pfam" id="PF07022">
    <property type="entry name" value="Phage_CI_repr"/>
    <property type="match status" value="1"/>
</dbReference>
<name>A0A3M6QWP0_9BURK</name>